<dbReference type="Gene3D" id="3.30.420.40">
    <property type="match status" value="2"/>
</dbReference>
<protein>
    <recommendedName>
        <fullName evidence="8">Rhamnulokinase</fullName>
        <ecNumber evidence="8">2.7.1.5</ecNumber>
    </recommendedName>
</protein>
<evidence type="ECO:0000256" key="4">
    <source>
        <dbReference type="ARBA" id="ARBA00022777"/>
    </source>
</evidence>
<evidence type="ECO:0000256" key="3">
    <source>
        <dbReference type="ARBA" id="ARBA00022741"/>
    </source>
</evidence>
<dbReference type="PANTHER" id="PTHR10196:SF93">
    <property type="entry name" value="L-RHAMNULOKINASE"/>
    <property type="match status" value="1"/>
</dbReference>
<dbReference type="Proteomes" id="UP000198964">
    <property type="component" value="Unassembled WGS sequence"/>
</dbReference>
<keyword evidence="3" id="KW-0547">Nucleotide-binding</keyword>
<keyword evidence="2" id="KW-0808">Transferase</keyword>
<dbReference type="NCBIfam" id="TIGR02627">
    <property type="entry name" value="rhamnulo_kin"/>
    <property type="match status" value="1"/>
</dbReference>
<organism evidence="11 12">
    <name type="scientific">Sunxiuqinia elliptica</name>
    <dbReference type="NCBI Taxonomy" id="655355"/>
    <lineage>
        <taxon>Bacteria</taxon>
        <taxon>Pseudomonadati</taxon>
        <taxon>Bacteroidota</taxon>
        <taxon>Bacteroidia</taxon>
        <taxon>Marinilabiliales</taxon>
        <taxon>Prolixibacteraceae</taxon>
        <taxon>Sunxiuqinia</taxon>
    </lineage>
</organism>
<gene>
    <name evidence="11" type="ORF">SAMN05216283_10817</name>
</gene>
<dbReference type="GO" id="GO:0019301">
    <property type="term" value="P:rhamnose catabolic process"/>
    <property type="evidence" value="ECO:0007669"/>
    <property type="project" value="UniProtKB-UniRule"/>
</dbReference>
<evidence type="ECO:0000259" key="10">
    <source>
        <dbReference type="Pfam" id="PF02782"/>
    </source>
</evidence>
<dbReference type="GO" id="GO:0005524">
    <property type="term" value="F:ATP binding"/>
    <property type="evidence" value="ECO:0007669"/>
    <property type="project" value="UniProtKB-KW"/>
</dbReference>
<evidence type="ECO:0000256" key="2">
    <source>
        <dbReference type="ARBA" id="ARBA00022679"/>
    </source>
</evidence>
<evidence type="ECO:0000313" key="12">
    <source>
        <dbReference type="Proteomes" id="UP000198964"/>
    </source>
</evidence>
<name>A0A1I2J7I7_9BACT</name>
<sequence>MQGKHFLAFDLGASSGRAILGTLQNEKLELTEIHRFENQMQQINGHFFWNIFSLFSELKTGLKKCIQEHGIQPDSIGVDTWGVDFVHLNREGMIISLPFAYRDSRTDTAMEDLFKEIPAEEVYSQTGIQFMQFNSLFQLFSMVKEKSSLLDITDKVLFMPDALNYLFSGKAVTERTIASTSQLLVPGEMKWQHPLIEKAGIPASILTDLVEPGTIIGSLKEEIGKETGSKAVPVIAVAGHDTASAIASVPAEGDDFAYISSGTWSLMGIESPQPFVSAQSLEMNYTNEGGVEGTTRFLKNIMGMWLIQECRRAWMDEKDYSWDEMVQLAQEAEPFKYLINPDDSSFLNPGNMPEAIKAFCRKTGQEEPESHAAIIRCVYDSLALKYRFTLEQLRKISQKPISCIHIIGGGANNRFLNQLTADATGMKVIAGPAEATATGNILVQAKALGALASLREMRKVVRNSFPVEEFQPQAQLNWDKAYRRFKQL</sequence>
<evidence type="ECO:0000256" key="1">
    <source>
        <dbReference type="ARBA" id="ARBA00009156"/>
    </source>
</evidence>
<dbReference type="PANTHER" id="PTHR10196">
    <property type="entry name" value="SUGAR KINASE"/>
    <property type="match status" value="1"/>
</dbReference>
<evidence type="ECO:0000256" key="6">
    <source>
        <dbReference type="ARBA" id="ARBA00023157"/>
    </source>
</evidence>
<keyword evidence="5" id="KW-0067">ATP-binding</keyword>
<dbReference type="AlphaFoldDB" id="A0A1I2J7I7"/>
<evidence type="ECO:0000256" key="5">
    <source>
        <dbReference type="ARBA" id="ARBA00022840"/>
    </source>
</evidence>
<dbReference type="EMBL" id="FONW01000008">
    <property type="protein sequence ID" value="SFF50695.1"/>
    <property type="molecule type" value="Genomic_DNA"/>
</dbReference>
<dbReference type="InterPro" id="IPR043129">
    <property type="entry name" value="ATPase_NBD"/>
</dbReference>
<feature type="domain" description="Carbohydrate kinase FGGY N-terminal" evidence="9">
    <location>
        <begin position="7"/>
        <end position="245"/>
    </location>
</feature>
<dbReference type="InterPro" id="IPR018484">
    <property type="entry name" value="FGGY_N"/>
</dbReference>
<keyword evidence="4 11" id="KW-0418">Kinase</keyword>
<keyword evidence="12" id="KW-1185">Reference proteome</keyword>
<dbReference type="InterPro" id="IPR018485">
    <property type="entry name" value="FGGY_C"/>
</dbReference>
<accession>A0A1I2J7I7</accession>
<dbReference type="GO" id="GO:0008993">
    <property type="term" value="F:rhamnulokinase activity"/>
    <property type="evidence" value="ECO:0007669"/>
    <property type="project" value="UniProtKB-UniRule"/>
</dbReference>
<dbReference type="Pfam" id="PF02782">
    <property type="entry name" value="FGGY_C"/>
    <property type="match status" value="1"/>
</dbReference>
<evidence type="ECO:0000256" key="8">
    <source>
        <dbReference type="NCBIfam" id="TIGR02627"/>
    </source>
</evidence>
<evidence type="ECO:0000259" key="9">
    <source>
        <dbReference type="Pfam" id="PF00370"/>
    </source>
</evidence>
<proteinExistence type="inferred from homology"/>
<dbReference type="GO" id="GO:0005829">
    <property type="term" value="C:cytosol"/>
    <property type="evidence" value="ECO:0007669"/>
    <property type="project" value="TreeGrafter"/>
</dbReference>
<dbReference type="GO" id="GO:0004370">
    <property type="term" value="F:glycerol kinase activity"/>
    <property type="evidence" value="ECO:0007669"/>
    <property type="project" value="TreeGrafter"/>
</dbReference>
<evidence type="ECO:0000313" key="11">
    <source>
        <dbReference type="EMBL" id="SFF50695.1"/>
    </source>
</evidence>
<dbReference type="InterPro" id="IPR013449">
    <property type="entry name" value="Rhamnulokinase"/>
</dbReference>
<comment type="similarity">
    <text evidence="1">Belongs to the FGGY kinase family.</text>
</comment>
<dbReference type="EC" id="2.7.1.5" evidence="8"/>
<dbReference type="RefSeq" id="WP_093920536.1">
    <property type="nucleotide sequence ID" value="NZ_FONW01000008.1"/>
</dbReference>
<dbReference type="GO" id="GO:0006071">
    <property type="term" value="P:glycerol metabolic process"/>
    <property type="evidence" value="ECO:0007669"/>
    <property type="project" value="TreeGrafter"/>
</dbReference>
<keyword evidence="7" id="KW-0684">Rhamnose metabolism</keyword>
<dbReference type="SUPFAM" id="SSF53067">
    <property type="entry name" value="Actin-like ATPase domain"/>
    <property type="match status" value="2"/>
</dbReference>
<feature type="domain" description="Carbohydrate kinase FGGY C-terminal" evidence="10">
    <location>
        <begin position="257"/>
        <end position="447"/>
    </location>
</feature>
<keyword evidence="6" id="KW-1015">Disulfide bond</keyword>
<dbReference type="STRING" id="655355.SAMN05216283_10817"/>
<evidence type="ECO:0000256" key="7">
    <source>
        <dbReference type="ARBA" id="ARBA00023308"/>
    </source>
</evidence>
<dbReference type="CDD" id="cd07771">
    <property type="entry name" value="ASKHA_NBD_FGGY_RhaB-like"/>
    <property type="match status" value="1"/>
</dbReference>
<dbReference type="Pfam" id="PF00370">
    <property type="entry name" value="FGGY_N"/>
    <property type="match status" value="1"/>
</dbReference>
<reference evidence="11 12" key="1">
    <citation type="submission" date="2016-10" db="EMBL/GenBank/DDBJ databases">
        <authorList>
            <person name="de Groot N.N."/>
        </authorList>
    </citation>
    <scope>NUCLEOTIDE SEQUENCE [LARGE SCALE GENOMIC DNA]</scope>
    <source>
        <strain evidence="11 12">CGMCC 1.9156</strain>
    </source>
</reference>